<protein>
    <submittedName>
        <fullName evidence="3">C4-dicarboxylate-binding periplasmic protein</fullName>
    </submittedName>
</protein>
<dbReference type="InterPro" id="IPR038404">
    <property type="entry name" value="TRAP_DctP_sf"/>
</dbReference>
<evidence type="ECO:0000313" key="4">
    <source>
        <dbReference type="Proteomes" id="UP000019464"/>
    </source>
</evidence>
<keyword evidence="1 2" id="KW-0732">Signal</keyword>
<keyword evidence="4" id="KW-1185">Reference proteome</keyword>
<dbReference type="GO" id="GO:0055085">
    <property type="term" value="P:transmembrane transport"/>
    <property type="evidence" value="ECO:0007669"/>
    <property type="project" value="InterPro"/>
</dbReference>
<dbReference type="Proteomes" id="UP000019464">
    <property type="component" value="Unassembled WGS sequence"/>
</dbReference>
<comment type="caution">
    <text evidence="3">The sequence shown here is derived from an EMBL/GenBank/DDBJ whole genome shotgun (WGS) entry which is preliminary data.</text>
</comment>
<evidence type="ECO:0000256" key="1">
    <source>
        <dbReference type="ARBA" id="ARBA00022729"/>
    </source>
</evidence>
<sequence length="375" mass="40830">MTMRKSFRRVALAATLMGAIFSQTSLAQQLRLASGLPPMQPAHNPLYTEFQKMLPEMSDGRLKGQLVGMEVVNLANMRTAISSGLVQVGLFLPAYFPADLPNFNLVGDLSLMGGTPHATAAAITEYIVTCADCQAELNALGIVYTGSHANPYNLLTTKPVAAETDLRGMRIRVATPQHARWVEAMGATPVSMATGEAFEALSQGIIEGTVTSLSDLISFNLQDVIKHATLIEMGTFHSLIDHAVRRDTWNSMSLDNRSAIIKASNTTSMLTTSRWVEMAEQSKQIATQKSIDLLEPAESFIQATADFVIADVDTAVTLAETRFGVTGAKAKIEHFQALVAKWETIAESLEHDPILMQDAIQREVWDSQDLSQYGL</sequence>
<feature type="signal peptide" evidence="2">
    <location>
        <begin position="1"/>
        <end position="27"/>
    </location>
</feature>
<dbReference type="RefSeq" id="WP_081763747.1">
    <property type="nucleotide sequence ID" value="NZ_AONB01000004.1"/>
</dbReference>
<feature type="chain" id="PRO_5004933700" evidence="2">
    <location>
        <begin position="28"/>
        <end position="375"/>
    </location>
</feature>
<dbReference type="NCBIfam" id="NF037995">
    <property type="entry name" value="TRAP_S1"/>
    <property type="match status" value="1"/>
</dbReference>
<reference evidence="3 4" key="2">
    <citation type="journal article" date="2015" name="Syst. Appl. Microbiol.">
        <title>Nitrincola nitratireducens sp. nov. isolated from a haloalkaline crater lake.</title>
        <authorList>
            <person name="Singh A."/>
            <person name="Vaidya B."/>
            <person name="Tanuku N.R."/>
            <person name="Pinnaka A.K."/>
        </authorList>
    </citation>
    <scope>NUCLEOTIDE SEQUENCE [LARGE SCALE GENOMIC DNA]</scope>
    <source>
        <strain evidence="3 4">AK23</strain>
    </source>
</reference>
<dbReference type="PATRIC" id="fig|1229521.3.peg.1192"/>
<accession>W9UX63</accession>
<dbReference type="InterPro" id="IPR018389">
    <property type="entry name" value="DctP_fam"/>
</dbReference>
<dbReference type="PANTHER" id="PTHR33376">
    <property type="match status" value="1"/>
</dbReference>
<dbReference type="CDD" id="cd13666">
    <property type="entry name" value="PBP2_TRAP_DctP_like_1"/>
    <property type="match status" value="1"/>
</dbReference>
<proteinExistence type="predicted"/>
<gene>
    <name evidence="3" type="primary">dctP</name>
    <name evidence="3" type="ORF">D791_01186</name>
</gene>
<dbReference type="Gene3D" id="3.40.190.170">
    <property type="entry name" value="Bacterial extracellular solute-binding protein, family 7"/>
    <property type="match status" value="1"/>
</dbReference>
<evidence type="ECO:0000256" key="2">
    <source>
        <dbReference type="SAM" id="SignalP"/>
    </source>
</evidence>
<dbReference type="STRING" id="1229521.D791_01186"/>
<dbReference type="EMBL" id="AONB01000004">
    <property type="protein sequence ID" value="EXJ11813.1"/>
    <property type="molecule type" value="Genomic_DNA"/>
</dbReference>
<evidence type="ECO:0000313" key="3">
    <source>
        <dbReference type="EMBL" id="EXJ11813.1"/>
    </source>
</evidence>
<name>W9UX63_9GAMM</name>
<reference evidence="4" key="1">
    <citation type="submission" date="2012-11" db="EMBL/GenBank/DDBJ databases">
        <authorList>
            <person name="Singh A."/>
            <person name="Pinnaka A.K."/>
            <person name="Vaidya B."/>
        </authorList>
    </citation>
    <scope>NUCLEOTIDE SEQUENCE [LARGE SCALE GENOMIC DNA]</scope>
    <source>
        <strain evidence="4">AK23</strain>
    </source>
</reference>
<dbReference type="PANTHER" id="PTHR33376:SF15">
    <property type="entry name" value="BLL6794 PROTEIN"/>
    <property type="match status" value="1"/>
</dbReference>
<dbReference type="AlphaFoldDB" id="W9UX63"/>
<organism evidence="3 4">
    <name type="scientific">Nitrincola nitratireducens</name>
    <dbReference type="NCBI Taxonomy" id="1229521"/>
    <lineage>
        <taxon>Bacteria</taxon>
        <taxon>Pseudomonadati</taxon>
        <taxon>Pseudomonadota</taxon>
        <taxon>Gammaproteobacteria</taxon>
        <taxon>Oceanospirillales</taxon>
        <taxon>Oceanospirillaceae</taxon>
        <taxon>Nitrincola</taxon>
    </lineage>
</organism>
<dbReference type="Pfam" id="PF03480">
    <property type="entry name" value="DctP"/>
    <property type="match status" value="1"/>
</dbReference>